<evidence type="ECO:0000256" key="1">
    <source>
        <dbReference type="ARBA" id="ARBA00038090"/>
    </source>
</evidence>
<keyword evidence="2" id="KW-1185">Reference proteome</keyword>
<protein>
    <submittedName>
        <fullName evidence="3">Oral cancer-overexpressed protein 1 homolog</fullName>
    </submittedName>
</protein>
<dbReference type="PANTHER" id="PTHR28532:SF1">
    <property type="entry name" value="ORAL CANCER OVEREXPRESSED 1"/>
    <property type="match status" value="1"/>
</dbReference>
<name>A0A1U8BMT6_NELNU</name>
<evidence type="ECO:0000313" key="2">
    <source>
        <dbReference type="Proteomes" id="UP000189703"/>
    </source>
</evidence>
<dbReference type="Proteomes" id="UP000189703">
    <property type="component" value="Unplaced"/>
</dbReference>
<dbReference type="eggNOG" id="KOG4595">
    <property type="taxonomic scope" value="Eukaryota"/>
</dbReference>
<dbReference type="InterPro" id="IPR019191">
    <property type="entry name" value="Essential_protein_Yae1_N"/>
</dbReference>
<dbReference type="Pfam" id="PF09811">
    <property type="entry name" value="Yae1_N"/>
    <property type="match status" value="1"/>
</dbReference>
<gene>
    <name evidence="3" type="primary">LOC104612594</name>
</gene>
<comment type="similarity">
    <text evidence="1">Belongs to the LTO1 family.</text>
</comment>
<dbReference type="STRING" id="4432.A0A1U8BMT6"/>
<evidence type="ECO:0000313" key="3">
    <source>
        <dbReference type="RefSeq" id="XP_010278358.1"/>
    </source>
</evidence>
<proteinExistence type="inferred from homology"/>
<dbReference type="RefSeq" id="XP_010278358.1">
    <property type="nucleotide sequence ID" value="XM_010280056.2"/>
</dbReference>
<dbReference type="GeneID" id="104612594"/>
<organism evidence="2 3">
    <name type="scientific">Nelumbo nucifera</name>
    <name type="common">Sacred lotus</name>
    <dbReference type="NCBI Taxonomy" id="4432"/>
    <lineage>
        <taxon>Eukaryota</taxon>
        <taxon>Viridiplantae</taxon>
        <taxon>Streptophyta</taxon>
        <taxon>Embryophyta</taxon>
        <taxon>Tracheophyta</taxon>
        <taxon>Spermatophyta</taxon>
        <taxon>Magnoliopsida</taxon>
        <taxon>Proteales</taxon>
        <taxon>Nelumbonaceae</taxon>
        <taxon>Nelumbo</taxon>
    </lineage>
</organism>
<dbReference type="AlphaFoldDB" id="A0A1U8BMT6"/>
<dbReference type="OMA" id="FKQVCSM"/>
<sequence>MDSKPANPKPLEDIFDSSVNLEETHFQEGYKDGFNDGLVLGKQEGREVGLKLGFEVGEELGFYRGCVDVWNAANRVDSSCFSSRVQKNIRQMEELIEKYPFLDPENESVQEIMDALRSKFRAISATLSLKLEYDGYPKSTDVKDLEF</sequence>
<dbReference type="OrthoDB" id="48036at2759"/>
<reference evidence="3" key="1">
    <citation type="submission" date="2025-08" db="UniProtKB">
        <authorList>
            <consortium name="RefSeq"/>
        </authorList>
    </citation>
    <scope>IDENTIFICATION</scope>
</reference>
<dbReference type="KEGG" id="nnu:104612594"/>
<dbReference type="InterPro" id="IPR052436">
    <property type="entry name" value="LTO1_adapter"/>
</dbReference>
<accession>A0A1U8BMT6</accession>
<dbReference type="PANTHER" id="PTHR28532">
    <property type="entry name" value="GEO13458P1"/>
    <property type="match status" value="1"/>
</dbReference>